<feature type="transmembrane region" description="Helical" evidence="2">
    <location>
        <begin position="1544"/>
        <end position="1563"/>
    </location>
</feature>
<evidence type="ECO:0000256" key="2">
    <source>
        <dbReference type="SAM" id="Phobius"/>
    </source>
</evidence>
<dbReference type="GO" id="GO:0003993">
    <property type="term" value="F:acid phosphatase activity"/>
    <property type="evidence" value="ECO:0007669"/>
    <property type="project" value="InterPro"/>
</dbReference>
<feature type="compositionally biased region" description="Low complexity" evidence="1">
    <location>
        <begin position="1305"/>
        <end position="1347"/>
    </location>
</feature>
<evidence type="ECO:0000256" key="1">
    <source>
        <dbReference type="SAM" id="MobiDB-lite"/>
    </source>
</evidence>
<dbReference type="Proteomes" id="UP000230292">
    <property type="component" value="Unassembled WGS sequence"/>
</dbReference>
<dbReference type="InterPro" id="IPR039448">
    <property type="entry name" value="Beta_helix"/>
</dbReference>
<keyword evidence="2" id="KW-1133">Transmembrane helix</keyword>
<dbReference type="GO" id="GO:0046872">
    <property type="term" value="F:metal ion binding"/>
    <property type="evidence" value="ECO:0007669"/>
    <property type="project" value="InterPro"/>
</dbReference>
<feature type="domain" description="Right handed beta helix" evidence="3">
    <location>
        <begin position="436"/>
        <end position="611"/>
    </location>
</feature>
<evidence type="ECO:0000259" key="3">
    <source>
        <dbReference type="Pfam" id="PF13229"/>
    </source>
</evidence>
<name>A0A2M7H495_9BACT</name>
<sequence length="1614" mass="170147">MKKNNKHYKQASALRMHRYIKIQEQAYRDAKSKSFAGRLVAAAGLFSGYLAFAAHSAMRVLLSSSASSFEALHSQNEDGLWSASYTQHVKFKRHVRLYTVGSSAGLIAGIVLSISIAQSIFPVQRVLAGPTLDVTSSADAGPGSLRRAIVDANNSPADQTPEIIIKLAGTPTITLASALPAINHSNVSIHVADNIDSLGAIVDGTALAPGTNCLALTQAAAGSSVGGLAFGGCPFAGVHVQGNDIRIGKNTAVKDRVFVFGTTSGIMVDATAARAVIENVRIGVKPDGTSGPLSGNGIIVNGDDATIGRVVIGNSNFGLEIRGSNASVTSGLFGVKSDGALIPNTLSGLNITMATGTQIIGTDGDIVVAGNGGSGIFIDQSESTTVANAYVGVKPGAGDLGNGANGIIVNSSNNTTIGKNVSGVAQPVVIGYNKGSGITINNGSQGTKISEVRIGTDLAGTADLGNSGPGILVQSFSGLAIGNQQHTTTVANNEANGIDIGNPTGGVLSVTNVSSYNNAGHGIKIVGTANVHDPLVSQNTIGSNGANGIHLESIHDGITIQDNVIKGVGTGIFLSDVLGCTVTGNTMQAYTKEGLAIDAGSQNCTVVDNNFGYNSIDQSVSGGQFGISISGASSNIIIGSSDLSGQNRFAGNSTFHLNIKGQSQRVSFLVNSFIDGFPEKLLQLESGSNTGGPGQPVISSVSNTSVQGTGGLQDGVVYFYLNGTWIASDSTILADGLWEITADVIGQDSFNFTVGDELAVISKSSNGNSSIFSTAWTYTEDEEEEEVIVTPPELQLTATLGEITASTVEIQVTSNRESTATVVYGIDSQNLASTLQSTVLQKSHNLKLTGLTPGTDYFYRVTVASDSDSAQTQILSFQTLGALDSELKVATATVNKRVVYDAKKNLNLEPDQPVAITLEELSKDRDVRFNIKKSKDEFVVKGDWKTSNNGEVSQEFKNLKRYIQYTAHAQVRNSKKNKEQSTFTKIATFTKTHKKPTLTSLIGEYTVAATTKNIQFGGILNGLSGKVELQNTLTGKITVGCKIQVGEEFCSMPFDPPAGSYRVLFSSLKDEFYSASDQRLLQLSPAVMMSTFTTDERSPDYNYRMTTSETVTLVGLGPKGSKGTIYLNDKKQGTVTWITDIGWQYELSFDGACSIGEDCKVDIYFTDDSNFPIHSIENYLIKRAHPVVDLLVSDVSGQYLQNTSKTITVTGGADNIYRVTVDDVLIVDSILEPVTGSVQGQDTFLLPTDTIGNHVLRIQAEDPRTNLKGKEVTTSYVVAASYKAPGVATGDSPEVSDTTTESDATPSSNPTTPTDTSSDNVNDSNPDSPTDTSSDNVNDSNPDSPVNANSGETAEPSSVPVSDLTDEVVVENGVGIITTEDTSEIPAQYLTIETDPEKRSVLKTSLDLSLRVFELSLSTISVSDTGEILSSPVEVNDAGESVIRISSEFGPGASSSAASHGVIELSGTVSPYALVYVTLRSDPVVQVTRADATGQWQISVPLDALPEGEHTAFLQSESQGVYSDEIQIARFVVIEEKHLSGSSWIIIINGAILGIILIIITTVQIQKRIYEHKHPEINLPQHQSHLDGEVIAKTVKNIEIGDEKPPQRRGPLDI</sequence>
<dbReference type="InterPro" id="IPR011050">
    <property type="entry name" value="Pectin_lyase_fold/virulence"/>
</dbReference>
<comment type="caution">
    <text evidence="4">The sequence shown here is derived from an EMBL/GenBank/DDBJ whole genome shotgun (WGS) entry which is preliminary data.</text>
</comment>
<dbReference type="Gene3D" id="2.160.20.10">
    <property type="entry name" value="Single-stranded right-handed beta-helix, Pectin lyase-like"/>
    <property type="match status" value="1"/>
</dbReference>
<accession>A0A2M7H495</accession>
<gene>
    <name evidence="4" type="ORF">COW24_02225</name>
</gene>
<dbReference type="SUPFAM" id="SSF49363">
    <property type="entry name" value="Purple acid phosphatase, N-terminal domain"/>
    <property type="match status" value="1"/>
</dbReference>
<dbReference type="InterPro" id="IPR006626">
    <property type="entry name" value="PbH1"/>
</dbReference>
<dbReference type="SMART" id="SM00710">
    <property type="entry name" value="PbH1"/>
    <property type="match status" value="6"/>
</dbReference>
<evidence type="ECO:0000313" key="5">
    <source>
        <dbReference type="Proteomes" id="UP000230292"/>
    </source>
</evidence>
<feature type="region of interest" description="Disordered" evidence="1">
    <location>
        <begin position="1286"/>
        <end position="1366"/>
    </location>
</feature>
<keyword evidence="2" id="KW-0812">Transmembrane</keyword>
<reference evidence="4 5" key="1">
    <citation type="submission" date="2017-09" db="EMBL/GenBank/DDBJ databases">
        <title>Depth-based differentiation of microbial function through sediment-hosted aquifers and enrichment of novel symbionts in the deep terrestrial subsurface.</title>
        <authorList>
            <person name="Probst A.J."/>
            <person name="Ladd B."/>
            <person name="Jarett J.K."/>
            <person name="Geller-Mcgrath D.E."/>
            <person name="Sieber C.M."/>
            <person name="Emerson J.B."/>
            <person name="Anantharaman K."/>
            <person name="Thomas B.C."/>
            <person name="Malmstrom R."/>
            <person name="Stieglmeier M."/>
            <person name="Klingl A."/>
            <person name="Woyke T."/>
            <person name="Ryan C.M."/>
            <person name="Banfield J.F."/>
        </authorList>
    </citation>
    <scope>NUCLEOTIDE SEQUENCE [LARGE SCALE GENOMIC DNA]</scope>
    <source>
        <strain evidence="4">CG15_BIG_FIL_POST_REV_8_21_14_020_45_12</strain>
    </source>
</reference>
<evidence type="ECO:0000313" key="4">
    <source>
        <dbReference type="EMBL" id="PIW37058.1"/>
    </source>
</evidence>
<organism evidence="4 5">
    <name type="scientific">Candidatus Kerfeldbacteria bacterium CG15_BIG_FIL_POST_REV_8_21_14_020_45_12</name>
    <dbReference type="NCBI Taxonomy" id="2014247"/>
    <lineage>
        <taxon>Bacteria</taxon>
        <taxon>Candidatus Kerfeldiibacteriota</taxon>
    </lineage>
</organism>
<protein>
    <recommendedName>
        <fullName evidence="3">Right handed beta helix domain-containing protein</fullName>
    </recommendedName>
</protein>
<feature type="compositionally biased region" description="Polar residues" evidence="1">
    <location>
        <begin position="1348"/>
        <end position="1360"/>
    </location>
</feature>
<dbReference type="InterPro" id="IPR012334">
    <property type="entry name" value="Pectin_lyas_fold"/>
</dbReference>
<proteinExistence type="predicted"/>
<dbReference type="Pfam" id="PF13229">
    <property type="entry name" value="Beta_helix"/>
    <property type="match status" value="1"/>
</dbReference>
<dbReference type="SUPFAM" id="SSF51126">
    <property type="entry name" value="Pectin lyase-like"/>
    <property type="match status" value="1"/>
</dbReference>
<feature type="compositionally biased region" description="Polar residues" evidence="1">
    <location>
        <begin position="1295"/>
        <end position="1304"/>
    </location>
</feature>
<dbReference type="EMBL" id="PFGC01000028">
    <property type="protein sequence ID" value="PIW37058.1"/>
    <property type="molecule type" value="Genomic_DNA"/>
</dbReference>
<keyword evidence="2" id="KW-0472">Membrane</keyword>
<dbReference type="Gene3D" id="2.60.40.380">
    <property type="entry name" value="Purple acid phosphatase-like, N-terminal"/>
    <property type="match status" value="1"/>
</dbReference>
<dbReference type="InterPro" id="IPR008963">
    <property type="entry name" value="Purple_acid_Pase-like_N"/>
</dbReference>